<keyword evidence="2" id="KW-1185">Reference proteome</keyword>
<comment type="caution">
    <text evidence="1">The sequence shown here is derived from an EMBL/GenBank/DDBJ whole genome shotgun (WGS) entry which is preliminary data.</text>
</comment>
<dbReference type="EMBL" id="NHYD01002942">
    <property type="protein sequence ID" value="PPQ84028.1"/>
    <property type="molecule type" value="Genomic_DNA"/>
</dbReference>
<reference evidence="1 2" key="1">
    <citation type="journal article" date="2018" name="Evol. Lett.">
        <title>Horizontal gene cluster transfer increased hallucinogenic mushroom diversity.</title>
        <authorList>
            <person name="Reynolds H.T."/>
            <person name="Vijayakumar V."/>
            <person name="Gluck-Thaler E."/>
            <person name="Korotkin H.B."/>
            <person name="Matheny P.B."/>
            <person name="Slot J.C."/>
        </authorList>
    </citation>
    <scope>NUCLEOTIDE SEQUENCE [LARGE SCALE GENOMIC DNA]</scope>
    <source>
        <strain evidence="1 2">2631</strain>
    </source>
</reference>
<dbReference type="InParanoid" id="A0A409WZS0"/>
<dbReference type="OrthoDB" id="364513at2759"/>
<dbReference type="STRING" id="93625.A0A409WZS0"/>
<organism evidence="1 2">
    <name type="scientific">Psilocybe cyanescens</name>
    <dbReference type="NCBI Taxonomy" id="93625"/>
    <lineage>
        <taxon>Eukaryota</taxon>
        <taxon>Fungi</taxon>
        <taxon>Dikarya</taxon>
        <taxon>Basidiomycota</taxon>
        <taxon>Agaricomycotina</taxon>
        <taxon>Agaricomycetes</taxon>
        <taxon>Agaricomycetidae</taxon>
        <taxon>Agaricales</taxon>
        <taxon>Agaricineae</taxon>
        <taxon>Strophariaceae</taxon>
        <taxon>Psilocybe</taxon>
    </lineage>
</organism>
<protein>
    <submittedName>
        <fullName evidence="1">Uncharacterized protein</fullName>
    </submittedName>
</protein>
<evidence type="ECO:0000313" key="2">
    <source>
        <dbReference type="Proteomes" id="UP000283269"/>
    </source>
</evidence>
<accession>A0A409WZS0</accession>
<evidence type="ECO:0000313" key="1">
    <source>
        <dbReference type="EMBL" id="PPQ84028.1"/>
    </source>
</evidence>
<name>A0A409WZS0_PSICY</name>
<dbReference type="AlphaFoldDB" id="A0A409WZS0"/>
<proteinExistence type="predicted"/>
<sequence length="78" mass="8501">MLGQLNILPPSSAKLALNATFRFGFLHATTGGGTSGSFNIPAEKDDKRQAFDLRTFDGFSLERWRVAAVPLYLVDNAV</sequence>
<dbReference type="Proteomes" id="UP000283269">
    <property type="component" value="Unassembled WGS sequence"/>
</dbReference>
<gene>
    <name evidence="1" type="ORF">CVT25_000574</name>
</gene>